<name>A0ABR3S0E7_9PLEO</name>
<evidence type="ECO:0000313" key="1">
    <source>
        <dbReference type="EMBL" id="KAL1610148.1"/>
    </source>
</evidence>
<organism evidence="1 2">
    <name type="scientific">Paraconiothyrium brasiliense</name>
    <dbReference type="NCBI Taxonomy" id="300254"/>
    <lineage>
        <taxon>Eukaryota</taxon>
        <taxon>Fungi</taxon>
        <taxon>Dikarya</taxon>
        <taxon>Ascomycota</taxon>
        <taxon>Pezizomycotina</taxon>
        <taxon>Dothideomycetes</taxon>
        <taxon>Pleosporomycetidae</taxon>
        <taxon>Pleosporales</taxon>
        <taxon>Massarineae</taxon>
        <taxon>Didymosphaeriaceae</taxon>
        <taxon>Paraconiothyrium</taxon>
    </lineage>
</organism>
<evidence type="ECO:0000313" key="2">
    <source>
        <dbReference type="Proteomes" id="UP001521785"/>
    </source>
</evidence>
<dbReference type="EMBL" id="JAKJXO020000002">
    <property type="protein sequence ID" value="KAL1610148.1"/>
    <property type="molecule type" value="Genomic_DNA"/>
</dbReference>
<keyword evidence="2" id="KW-1185">Reference proteome</keyword>
<reference evidence="1 2" key="1">
    <citation type="submission" date="2024-02" db="EMBL/GenBank/DDBJ databases">
        <title>De novo assembly and annotation of 12 fungi associated with fruit tree decline syndrome in Ontario, Canada.</title>
        <authorList>
            <person name="Sulman M."/>
            <person name="Ellouze W."/>
            <person name="Ilyukhin E."/>
        </authorList>
    </citation>
    <scope>NUCLEOTIDE SEQUENCE [LARGE SCALE GENOMIC DNA]</scope>
    <source>
        <strain evidence="1 2">M42-189</strain>
    </source>
</reference>
<protein>
    <submittedName>
        <fullName evidence="1">Uncharacterized protein</fullName>
    </submittedName>
</protein>
<dbReference type="PANTHER" id="PTHR10622">
    <property type="entry name" value="HET DOMAIN-CONTAINING PROTEIN"/>
    <property type="match status" value="1"/>
</dbReference>
<gene>
    <name evidence="1" type="ORF">SLS60_001813</name>
</gene>
<accession>A0ABR3S0E7</accession>
<comment type="caution">
    <text evidence="1">The sequence shown here is derived from an EMBL/GenBank/DDBJ whole genome shotgun (WGS) entry which is preliminary data.</text>
</comment>
<proteinExistence type="predicted"/>
<sequence length="457" mass="52694">MDSEWFDRGWTLQELIAPAAVSFFNHDWQLVGTKLELLESLSEKTGVPSDVLGNTAEPWTYEGSPKKKFAISISKTFAQDTYVRVRDLEDINQGLREEDSGKERLLHFVIEPKSPPVNIIHGFWLRTLQPPGHDVSDVSIVSNSTPLENGYIQQIARKGDSGIVQLQPKPTSFPLNWSRIRWMRFWFSASNDPVVWIGNDTQTEKLRTFYDEMLTIEQSESKVRRGKFKSLHKSFWEAPEGKEKVEFDARDVGHDWPHGNAIIPVNRKKGLHEFILPNLNLQVSVRLQPYHNPKIEASRLNNQGRSQNTTLVWVVDITSPDARRFYPSQPLQMKWSHWFVNLLCFACIQTCQSEGCALCLCCCWCSCKEYAKLHPRYNLTCYDFFYPCCQGRWLKEKEAKAKIAYAKEAGSKIPRLKPGASTVYALTTIRPMYDCQEDCLKWVGTSDYDYKRTMKGE</sequence>
<dbReference type="Proteomes" id="UP001521785">
    <property type="component" value="Unassembled WGS sequence"/>
</dbReference>
<dbReference type="PANTHER" id="PTHR10622:SF10">
    <property type="entry name" value="HET DOMAIN-CONTAINING PROTEIN"/>
    <property type="match status" value="1"/>
</dbReference>